<name>A0AAV6LAZ5_9ERIC</name>
<dbReference type="EMBL" id="JACTNZ010000002">
    <property type="protein sequence ID" value="KAG5561799.1"/>
    <property type="molecule type" value="Genomic_DNA"/>
</dbReference>
<protein>
    <submittedName>
        <fullName evidence="1">Uncharacterized protein</fullName>
    </submittedName>
</protein>
<organism evidence="1 2">
    <name type="scientific">Rhododendron griersonianum</name>
    <dbReference type="NCBI Taxonomy" id="479676"/>
    <lineage>
        <taxon>Eukaryota</taxon>
        <taxon>Viridiplantae</taxon>
        <taxon>Streptophyta</taxon>
        <taxon>Embryophyta</taxon>
        <taxon>Tracheophyta</taxon>
        <taxon>Spermatophyta</taxon>
        <taxon>Magnoliopsida</taxon>
        <taxon>eudicotyledons</taxon>
        <taxon>Gunneridae</taxon>
        <taxon>Pentapetalae</taxon>
        <taxon>asterids</taxon>
        <taxon>Ericales</taxon>
        <taxon>Ericaceae</taxon>
        <taxon>Ericoideae</taxon>
        <taxon>Rhodoreae</taxon>
        <taxon>Rhododendron</taxon>
    </lineage>
</organism>
<dbReference type="AlphaFoldDB" id="A0AAV6LAZ5"/>
<sequence>MHWRGRLNFQANAPVHYYGGVMISGPSRSLQRTLHVCWNFNCARMSRPPLLSC</sequence>
<proteinExistence type="predicted"/>
<evidence type="ECO:0000313" key="2">
    <source>
        <dbReference type="Proteomes" id="UP000823749"/>
    </source>
</evidence>
<gene>
    <name evidence="1" type="ORF">RHGRI_004745</name>
</gene>
<accession>A0AAV6LAZ5</accession>
<evidence type="ECO:0000313" key="1">
    <source>
        <dbReference type="EMBL" id="KAG5561799.1"/>
    </source>
</evidence>
<comment type="caution">
    <text evidence="1">The sequence shown here is derived from an EMBL/GenBank/DDBJ whole genome shotgun (WGS) entry which is preliminary data.</text>
</comment>
<dbReference type="Proteomes" id="UP000823749">
    <property type="component" value="Chromosome 2"/>
</dbReference>
<keyword evidence="2" id="KW-1185">Reference proteome</keyword>
<reference evidence="1" key="1">
    <citation type="submission" date="2020-08" db="EMBL/GenBank/DDBJ databases">
        <title>Plant Genome Project.</title>
        <authorList>
            <person name="Zhang R.-G."/>
        </authorList>
    </citation>
    <scope>NUCLEOTIDE SEQUENCE</scope>
    <source>
        <strain evidence="1">WSP0</strain>
        <tissue evidence="1">Leaf</tissue>
    </source>
</reference>